<comment type="similarity">
    <text evidence="2">Belongs to the asparagine synthetase family.</text>
</comment>
<dbReference type="CDD" id="cd00712">
    <property type="entry name" value="AsnB"/>
    <property type="match status" value="1"/>
</dbReference>
<dbReference type="InterPro" id="IPR017932">
    <property type="entry name" value="GATase_2_dom"/>
</dbReference>
<evidence type="ECO:0000256" key="9">
    <source>
        <dbReference type="PIRSR" id="PIRSR001589-2"/>
    </source>
</evidence>
<evidence type="ECO:0000313" key="13">
    <source>
        <dbReference type="Proteomes" id="UP000249396"/>
    </source>
</evidence>
<evidence type="ECO:0000256" key="4">
    <source>
        <dbReference type="ARBA" id="ARBA00022741"/>
    </source>
</evidence>
<dbReference type="GO" id="GO:0004066">
    <property type="term" value="F:asparagine synthase (glutamine-hydrolyzing) activity"/>
    <property type="evidence" value="ECO:0007669"/>
    <property type="project" value="UniProtKB-EC"/>
</dbReference>
<keyword evidence="4 9" id="KW-0547">Nucleotide-binding</keyword>
<gene>
    <name evidence="12" type="primary">asnB</name>
    <name evidence="12" type="ORF">DM484_08280</name>
</gene>
<dbReference type="InterPro" id="IPR006426">
    <property type="entry name" value="Asn_synth_AEB"/>
</dbReference>
<dbReference type="PIRSF" id="PIRSF001589">
    <property type="entry name" value="Asn_synthetase_glu-h"/>
    <property type="match status" value="1"/>
</dbReference>
<keyword evidence="8" id="KW-0028">Amino-acid biosynthesis</keyword>
<dbReference type="GO" id="GO:0006529">
    <property type="term" value="P:asparagine biosynthetic process"/>
    <property type="evidence" value="ECO:0007669"/>
    <property type="project" value="UniProtKB-KW"/>
</dbReference>
<dbReference type="CDD" id="cd01991">
    <property type="entry name" value="Asn_synthase_B_C"/>
    <property type="match status" value="1"/>
</dbReference>
<evidence type="ECO:0000256" key="7">
    <source>
        <dbReference type="ARBA" id="ARBA00048741"/>
    </source>
</evidence>
<feature type="active site" description="For GATase activity" evidence="8">
    <location>
        <position position="2"/>
    </location>
</feature>
<dbReference type="PANTHER" id="PTHR43284">
    <property type="entry name" value="ASPARAGINE SYNTHETASE (GLUTAMINE-HYDROLYZING)"/>
    <property type="match status" value="1"/>
</dbReference>
<dbReference type="Pfam" id="PF00733">
    <property type="entry name" value="Asn_synthase"/>
    <property type="match status" value="1"/>
</dbReference>
<evidence type="ECO:0000256" key="10">
    <source>
        <dbReference type="PIRSR" id="PIRSR001589-3"/>
    </source>
</evidence>
<dbReference type="InterPro" id="IPR001962">
    <property type="entry name" value="Asn_synthase"/>
</dbReference>
<dbReference type="Gene3D" id="3.40.50.620">
    <property type="entry name" value="HUPs"/>
    <property type="match status" value="1"/>
</dbReference>
<dbReference type="InterPro" id="IPR051786">
    <property type="entry name" value="ASN_synthetase/amidase"/>
</dbReference>
<evidence type="ECO:0000256" key="5">
    <source>
        <dbReference type="ARBA" id="ARBA00022840"/>
    </source>
</evidence>
<evidence type="ECO:0000256" key="1">
    <source>
        <dbReference type="ARBA" id="ARBA00005187"/>
    </source>
</evidence>
<dbReference type="EC" id="6.3.5.4" evidence="3"/>
<comment type="caution">
    <text evidence="12">The sequence shown here is derived from an EMBL/GenBank/DDBJ whole genome shotgun (WGS) entry which is preliminary data.</text>
</comment>
<comment type="catalytic activity">
    <reaction evidence="7">
        <text>L-aspartate + L-glutamine + ATP + H2O = L-asparagine + L-glutamate + AMP + diphosphate + H(+)</text>
        <dbReference type="Rhea" id="RHEA:12228"/>
        <dbReference type="ChEBI" id="CHEBI:15377"/>
        <dbReference type="ChEBI" id="CHEBI:15378"/>
        <dbReference type="ChEBI" id="CHEBI:29985"/>
        <dbReference type="ChEBI" id="CHEBI:29991"/>
        <dbReference type="ChEBI" id="CHEBI:30616"/>
        <dbReference type="ChEBI" id="CHEBI:33019"/>
        <dbReference type="ChEBI" id="CHEBI:58048"/>
        <dbReference type="ChEBI" id="CHEBI:58359"/>
        <dbReference type="ChEBI" id="CHEBI:456215"/>
        <dbReference type="EC" id="6.3.5.4"/>
    </reaction>
</comment>
<protein>
    <recommendedName>
        <fullName evidence="3">asparagine synthase (glutamine-hydrolyzing)</fullName>
        <ecNumber evidence="3">6.3.5.4</ecNumber>
    </recommendedName>
</protein>
<dbReference type="NCBIfam" id="TIGR01536">
    <property type="entry name" value="asn_synth_AEB"/>
    <property type="match status" value="1"/>
</dbReference>
<evidence type="ECO:0000256" key="3">
    <source>
        <dbReference type="ARBA" id="ARBA00012737"/>
    </source>
</evidence>
<reference evidence="12 13" key="1">
    <citation type="journal article" date="2018" name="Aquat. Microb. Ecol.">
        <title>Gammaproteobacterial methanotrophs dominate.</title>
        <authorList>
            <person name="Rissanen A.J."/>
            <person name="Saarenheimo J."/>
            <person name="Tiirola M."/>
            <person name="Peura S."/>
            <person name="Aalto S.L."/>
            <person name="Karvinen A."/>
            <person name="Nykanen H."/>
        </authorList>
    </citation>
    <scope>NUCLEOTIDE SEQUENCE [LARGE SCALE GENOMIC DNA]</scope>
    <source>
        <strain evidence="12">AMbin10</strain>
    </source>
</reference>
<dbReference type="SUPFAM" id="SSF56235">
    <property type="entry name" value="N-terminal nucleophile aminohydrolases (Ntn hydrolases)"/>
    <property type="match status" value="1"/>
</dbReference>
<evidence type="ECO:0000256" key="2">
    <source>
        <dbReference type="ARBA" id="ARBA00005752"/>
    </source>
</evidence>
<evidence type="ECO:0000313" key="12">
    <source>
        <dbReference type="EMBL" id="PZN81578.1"/>
    </source>
</evidence>
<feature type="binding site" evidence="9">
    <location>
        <position position="98"/>
    </location>
    <ligand>
        <name>L-glutamine</name>
        <dbReference type="ChEBI" id="CHEBI:58359"/>
    </ligand>
</feature>
<dbReference type="Gene3D" id="3.60.20.10">
    <property type="entry name" value="Glutamine Phosphoribosylpyrophosphate, subunit 1, domain 1"/>
    <property type="match status" value="1"/>
</dbReference>
<comment type="pathway">
    <text evidence="1">Amino-acid biosynthesis; L-asparagine biosynthesis; L-asparagine from L-aspartate (L-Gln route): step 1/1.</text>
</comment>
<sequence length="605" mass="68983">MCGIAGIVLRGAKVDETLLKPMVERLRHRGPDGEGFFTEGPFGLVHTRLSIIDLSGGAQPILGNGNRLAVVANGEIYNYVELQDELEKAGRVFATYSDSECILHAYALDQRNFVDRLHGMFAFALYDGDRQKLILGRDRLGIKPLFYALLPDRLVFASELKAILPLLPKQPEINPGAFSQFLHNHCSSGEETIFQGIRRVAPGEIIEVDAELNLHRRRYWSALSVTPRELSFAEAEEEFEGLFEQVMKEHVRADVPYGLFLSGGNDSAILLAMLARFQDKPVRTLSIGYADAEMRDELDDAEYIARVFNSQHTSIRLPRADFLKRIPHTVWAADDLMRDYASLPTSALSESAAKELKVAFCGEGGDEVFGGYRRYRQNRLVWLAKDFLAPGSGGFRTRSEWWRKTSQSVFGPELVKQRPFSRKPYIAAWQETPASWTHLQRCQYTDLVTDLPDSLLVKADRMMMSFALEGRVPFLDHRVVEFGLSLPDQLKIGRGQPKIFLRRWAERYLPKDHLYQKKRGFTVPVREWLRGDFLDQLEQKLVSNRAVGEWFDISRLPALFQVQRSKGGASREIFCLLQFAIWHKLFIEEPGLQPSPYENPLDWIS</sequence>
<name>A0A2W4RP61_9GAMM</name>
<feature type="domain" description="Glutamine amidotransferase type-2" evidence="11">
    <location>
        <begin position="2"/>
        <end position="211"/>
    </location>
</feature>
<dbReference type="GO" id="GO:0005524">
    <property type="term" value="F:ATP binding"/>
    <property type="evidence" value="ECO:0007669"/>
    <property type="project" value="UniProtKB-KW"/>
</dbReference>
<dbReference type="SUPFAM" id="SSF52402">
    <property type="entry name" value="Adenine nucleotide alpha hydrolases-like"/>
    <property type="match status" value="1"/>
</dbReference>
<dbReference type="GO" id="GO:0005829">
    <property type="term" value="C:cytosol"/>
    <property type="evidence" value="ECO:0007669"/>
    <property type="project" value="TreeGrafter"/>
</dbReference>
<evidence type="ECO:0000256" key="8">
    <source>
        <dbReference type="PIRSR" id="PIRSR001589-1"/>
    </source>
</evidence>
<keyword evidence="8" id="KW-0061">Asparagine biosynthesis</keyword>
<proteinExistence type="inferred from homology"/>
<organism evidence="12 13">
    <name type="scientific">Candidatus Methylumidiphilus alinenensis</name>
    <dbReference type="NCBI Taxonomy" id="2202197"/>
    <lineage>
        <taxon>Bacteria</taxon>
        <taxon>Pseudomonadati</taxon>
        <taxon>Pseudomonadota</taxon>
        <taxon>Gammaproteobacteria</taxon>
        <taxon>Methylococcales</taxon>
        <taxon>Candidatus Methylumidiphilus</taxon>
    </lineage>
</organism>
<dbReference type="EMBL" id="QJPH01000265">
    <property type="protein sequence ID" value="PZN81578.1"/>
    <property type="molecule type" value="Genomic_DNA"/>
</dbReference>
<dbReference type="AlphaFoldDB" id="A0A2W4RP61"/>
<feature type="site" description="Important for beta-aspartyl-AMP intermediate formation" evidence="10">
    <location>
        <position position="363"/>
    </location>
</feature>
<evidence type="ECO:0000256" key="6">
    <source>
        <dbReference type="ARBA" id="ARBA00022962"/>
    </source>
</evidence>
<dbReference type="Proteomes" id="UP000249396">
    <property type="component" value="Unassembled WGS sequence"/>
</dbReference>
<dbReference type="InterPro" id="IPR033738">
    <property type="entry name" value="AsnB_N"/>
</dbReference>
<dbReference type="PANTHER" id="PTHR43284:SF1">
    <property type="entry name" value="ASPARAGINE SYNTHETASE"/>
    <property type="match status" value="1"/>
</dbReference>
<keyword evidence="5 9" id="KW-0067">ATP-binding</keyword>
<feature type="binding site" evidence="9">
    <location>
        <position position="287"/>
    </location>
    <ligand>
        <name>ATP</name>
        <dbReference type="ChEBI" id="CHEBI:30616"/>
    </ligand>
</feature>
<dbReference type="PROSITE" id="PS51278">
    <property type="entry name" value="GATASE_TYPE_2"/>
    <property type="match status" value="1"/>
</dbReference>
<keyword evidence="6 8" id="KW-0315">Glutamine amidotransferase</keyword>
<evidence type="ECO:0000259" key="11">
    <source>
        <dbReference type="PROSITE" id="PS51278"/>
    </source>
</evidence>
<dbReference type="Pfam" id="PF13537">
    <property type="entry name" value="GATase_7"/>
    <property type="match status" value="1"/>
</dbReference>
<accession>A0A2W4RP61</accession>
<dbReference type="InterPro" id="IPR029055">
    <property type="entry name" value="Ntn_hydrolases_N"/>
</dbReference>
<dbReference type="InterPro" id="IPR014729">
    <property type="entry name" value="Rossmann-like_a/b/a_fold"/>
</dbReference>